<accession>A0A6J5MKN3</accession>
<sequence length="33" mass="3759">MMILVIVVAFVFGVICGAFGMVDYMARQHRVRQ</sequence>
<organism evidence="1">
    <name type="scientific">uncultured Caudovirales phage</name>
    <dbReference type="NCBI Taxonomy" id="2100421"/>
    <lineage>
        <taxon>Viruses</taxon>
        <taxon>Duplodnaviria</taxon>
        <taxon>Heunggongvirae</taxon>
        <taxon>Uroviricota</taxon>
        <taxon>Caudoviricetes</taxon>
        <taxon>Peduoviridae</taxon>
        <taxon>Maltschvirus</taxon>
        <taxon>Maltschvirus maltsch</taxon>
    </lineage>
</organism>
<name>A0A6J5MKN3_9CAUD</name>
<gene>
    <name evidence="1" type="ORF">UFOVP509_13</name>
</gene>
<dbReference type="EMBL" id="LR796479">
    <property type="protein sequence ID" value="CAB4147098.1"/>
    <property type="molecule type" value="Genomic_DNA"/>
</dbReference>
<protein>
    <submittedName>
        <fullName evidence="1">Uncharacterized protein</fullName>
    </submittedName>
</protein>
<proteinExistence type="predicted"/>
<evidence type="ECO:0000313" key="1">
    <source>
        <dbReference type="EMBL" id="CAB4147098.1"/>
    </source>
</evidence>
<reference evidence="1" key="1">
    <citation type="submission" date="2020-04" db="EMBL/GenBank/DDBJ databases">
        <authorList>
            <person name="Chiriac C."/>
            <person name="Salcher M."/>
            <person name="Ghai R."/>
            <person name="Kavagutti S V."/>
        </authorList>
    </citation>
    <scope>NUCLEOTIDE SEQUENCE</scope>
</reference>